<comment type="caution">
    <text evidence="2">The sequence shown here is derived from an EMBL/GenBank/DDBJ whole genome shotgun (WGS) entry which is preliminary data.</text>
</comment>
<gene>
    <name evidence="2" type="ORF">FJTKL_12010</name>
</gene>
<protein>
    <submittedName>
        <fullName evidence="2">Uncharacterized protein</fullName>
    </submittedName>
</protein>
<feature type="region of interest" description="Disordered" evidence="1">
    <location>
        <begin position="256"/>
        <end position="310"/>
    </location>
</feature>
<evidence type="ECO:0000313" key="3">
    <source>
        <dbReference type="Proteomes" id="UP001600888"/>
    </source>
</evidence>
<keyword evidence="3" id="KW-1185">Reference proteome</keyword>
<feature type="compositionally biased region" description="Basic and acidic residues" evidence="1">
    <location>
        <begin position="364"/>
        <end position="380"/>
    </location>
</feature>
<name>A0ABR4FAV3_9PEZI</name>
<feature type="region of interest" description="Disordered" evidence="1">
    <location>
        <begin position="13"/>
        <end position="72"/>
    </location>
</feature>
<evidence type="ECO:0000313" key="2">
    <source>
        <dbReference type="EMBL" id="KAL2291830.1"/>
    </source>
</evidence>
<feature type="compositionally biased region" description="Basic and acidic residues" evidence="1">
    <location>
        <begin position="393"/>
        <end position="408"/>
    </location>
</feature>
<dbReference type="Proteomes" id="UP001600888">
    <property type="component" value="Unassembled WGS sequence"/>
</dbReference>
<evidence type="ECO:0000256" key="1">
    <source>
        <dbReference type="SAM" id="MobiDB-lite"/>
    </source>
</evidence>
<accession>A0ABR4FAV3</accession>
<sequence length="416" mass="45350">MTTDLIERLLAKMSKTGSSDVLPPKVESGEAPGPDIPPFPSYSIEPERPNTANSPRYQFPSPFTGGPIPAPGTPQDRFAAVLGRPRYSSMPTPLMGMGMGTGMGMSTGAPFLDPSFQQPSAFNMHLAAPGFATPGALPAPQPVAGLVPPAMRKLQVDASSRFNSNGGSRGPTLPEQGAPVTTWLSFECQRRHFNPEFKTKETFTKDGRPKYQSTVILKDIVIDSNTLFNDAADAKTHVADKALRYIRREWPRSGLPASYGGTRRLAADKKQVEDPSRREEELRRMLKQRHQTKSTQPPQSGPPVSSGVDMSDPVQVRAFVEGFKLGQLAAQQEAAGSCSSPPNIPQSRRRSRSPGRGRSSSQSKPDESYRQRSPIRDTSKTGHGAVSPPRYFDGSRHDARLPSTDRYRPRSSPSKK</sequence>
<proteinExistence type="predicted"/>
<feature type="region of interest" description="Disordered" evidence="1">
    <location>
        <begin position="333"/>
        <end position="416"/>
    </location>
</feature>
<feature type="compositionally biased region" description="Basic and acidic residues" evidence="1">
    <location>
        <begin position="265"/>
        <end position="284"/>
    </location>
</feature>
<reference evidence="2 3" key="1">
    <citation type="submission" date="2024-03" db="EMBL/GenBank/DDBJ databases">
        <title>A high-quality draft genome sequence of Diaporthe vaccinii, a causative agent of upright dieback and viscid rot disease in cranberry plants.</title>
        <authorList>
            <person name="Sarrasin M."/>
            <person name="Lang B.F."/>
            <person name="Burger G."/>
        </authorList>
    </citation>
    <scope>NUCLEOTIDE SEQUENCE [LARGE SCALE GENOMIC DNA]</scope>
    <source>
        <strain evidence="2 3">IS7</strain>
    </source>
</reference>
<dbReference type="EMBL" id="JBAWTH010000005">
    <property type="protein sequence ID" value="KAL2291830.1"/>
    <property type="molecule type" value="Genomic_DNA"/>
</dbReference>
<feature type="compositionally biased region" description="Low complexity" evidence="1">
    <location>
        <begin position="294"/>
        <end position="308"/>
    </location>
</feature>
<organism evidence="2 3">
    <name type="scientific">Diaporthe vaccinii</name>
    <dbReference type="NCBI Taxonomy" id="105482"/>
    <lineage>
        <taxon>Eukaryota</taxon>
        <taxon>Fungi</taxon>
        <taxon>Dikarya</taxon>
        <taxon>Ascomycota</taxon>
        <taxon>Pezizomycotina</taxon>
        <taxon>Sordariomycetes</taxon>
        <taxon>Sordariomycetidae</taxon>
        <taxon>Diaporthales</taxon>
        <taxon>Diaporthaceae</taxon>
        <taxon>Diaporthe</taxon>
        <taxon>Diaporthe eres species complex</taxon>
    </lineage>
</organism>